<dbReference type="GO" id="GO:0017046">
    <property type="term" value="F:peptide hormone binding"/>
    <property type="evidence" value="ECO:0007669"/>
    <property type="project" value="TreeGrafter"/>
</dbReference>
<feature type="transmembrane region" description="Helical" evidence="6">
    <location>
        <begin position="107"/>
        <end position="124"/>
    </location>
</feature>
<dbReference type="InterPro" id="IPR017983">
    <property type="entry name" value="GPCR_2_secretin-like_CS"/>
</dbReference>
<dbReference type="STRING" id="37653.A0A0L8HL70"/>
<evidence type="ECO:0000256" key="3">
    <source>
        <dbReference type="ARBA" id="ARBA00022989"/>
    </source>
</evidence>
<dbReference type="OrthoDB" id="6022368at2759"/>
<comment type="subcellular location">
    <subcellularLocation>
        <location evidence="1">Membrane</location>
        <topology evidence="1">Multi-pass membrane protein</topology>
    </subcellularLocation>
</comment>
<keyword evidence="4 6" id="KW-0472">Membrane</keyword>
<name>A0A0L8HL70_OCTBM</name>
<evidence type="ECO:0000256" key="5">
    <source>
        <dbReference type="SAM" id="MobiDB-lite"/>
    </source>
</evidence>
<dbReference type="InterPro" id="IPR017981">
    <property type="entry name" value="GPCR_2-like_7TM"/>
</dbReference>
<dbReference type="GO" id="GO:0007166">
    <property type="term" value="P:cell surface receptor signaling pathway"/>
    <property type="evidence" value="ECO:0007669"/>
    <property type="project" value="InterPro"/>
</dbReference>
<evidence type="ECO:0000256" key="1">
    <source>
        <dbReference type="ARBA" id="ARBA00004141"/>
    </source>
</evidence>
<keyword evidence="3 6" id="KW-1133">Transmembrane helix</keyword>
<feature type="transmembrane region" description="Helical" evidence="6">
    <location>
        <begin position="64"/>
        <end position="87"/>
    </location>
</feature>
<evidence type="ECO:0000256" key="2">
    <source>
        <dbReference type="ARBA" id="ARBA00022692"/>
    </source>
</evidence>
<dbReference type="InterPro" id="IPR050332">
    <property type="entry name" value="GPCR_2"/>
</dbReference>
<dbReference type="PANTHER" id="PTHR45620:SF15">
    <property type="entry name" value="DIURETIC HORMONE 44 RECEPTOR 1-RELATED"/>
    <property type="match status" value="1"/>
</dbReference>
<feature type="transmembrane region" description="Helical" evidence="6">
    <location>
        <begin position="136"/>
        <end position="158"/>
    </location>
</feature>
<dbReference type="PRINTS" id="PR00249">
    <property type="entry name" value="GPCRSECRETIN"/>
</dbReference>
<organism evidence="8">
    <name type="scientific">Octopus bimaculoides</name>
    <name type="common">California two-spotted octopus</name>
    <dbReference type="NCBI Taxonomy" id="37653"/>
    <lineage>
        <taxon>Eukaryota</taxon>
        <taxon>Metazoa</taxon>
        <taxon>Spiralia</taxon>
        <taxon>Lophotrochozoa</taxon>
        <taxon>Mollusca</taxon>
        <taxon>Cephalopoda</taxon>
        <taxon>Coleoidea</taxon>
        <taxon>Octopodiformes</taxon>
        <taxon>Octopoda</taxon>
        <taxon>Incirrata</taxon>
        <taxon>Octopodidae</taxon>
        <taxon>Octopus</taxon>
    </lineage>
</organism>
<dbReference type="SUPFAM" id="SSF81321">
    <property type="entry name" value="Family A G protein-coupled receptor-like"/>
    <property type="match status" value="1"/>
</dbReference>
<feature type="transmembrane region" description="Helical" evidence="6">
    <location>
        <begin position="23"/>
        <end position="44"/>
    </location>
</feature>
<evidence type="ECO:0000259" key="7">
    <source>
        <dbReference type="PROSITE" id="PS50261"/>
    </source>
</evidence>
<dbReference type="EMBL" id="KQ417911">
    <property type="protein sequence ID" value="KOF89879.1"/>
    <property type="molecule type" value="Genomic_DNA"/>
</dbReference>
<sequence length="248" mass="28561">MFAEGLYLHIIVVWTYSADKMHLWHFLLIGWGLPVPFILVWAVIQMKRTSNDCWTKESIYDYIHHIPVFVVLLANVIFFISILWILITKLRMTNTPEATDYRKAVKAAIVLLPLLGITYVIFIMQPDDSTPYGAAFIYIDTVLQSFQGLLVALFYCFLNGEVRQTLRMKLKCCQNSNSRTTATRCSRISSLSLQKQAMTINLAVQQELLYDQKLNGTKEMFSMSDDFSADKQLTPEEEETRNFMDTGV</sequence>
<dbReference type="GO" id="GO:0005886">
    <property type="term" value="C:plasma membrane"/>
    <property type="evidence" value="ECO:0007669"/>
    <property type="project" value="TreeGrafter"/>
</dbReference>
<keyword evidence="2 6" id="KW-0812">Transmembrane</keyword>
<dbReference type="PROSITE" id="PS00650">
    <property type="entry name" value="G_PROTEIN_RECEP_F2_2"/>
    <property type="match status" value="1"/>
</dbReference>
<dbReference type="AlphaFoldDB" id="A0A0L8HL70"/>
<dbReference type="GO" id="GO:0007188">
    <property type="term" value="P:adenylate cyclase-modulating G protein-coupled receptor signaling pathway"/>
    <property type="evidence" value="ECO:0007669"/>
    <property type="project" value="TreeGrafter"/>
</dbReference>
<dbReference type="Gene3D" id="1.20.1070.10">
    <property type="entry name" value="Rhodopsin 7-helix transmembrane proteins"/>
    <property type="match status" value="1"/>
</dbReference>
<evidence type="ECO:0000256" key="4">
    <source>
        <dbReference type="ARBA" id="ARBA00023136"/>
    </source>
</evidence>
<gene>
    <name evidence="8" type="ORF">OCBIM_22012434mg</name>
</gene>
<dbReference type="InterPro" id="IPR000832">
    <property type="entry name" value="GPCR_2_secretin-like"/>
</dbReference>
<feature type="region of interest" description="Disordered" evidence="5">
    <location>
        <begin position="229"/>
        <end position="248"/>
    </location>
</feature>
<accession>A0A0L8HL70</accession>
<dbReference type="PANTHER" id="PTHR45620">
    <property type="entry name" value="PDF RECEPTOR-LIKE PROTEIN-RELATED"/>
    <property type="match status" value="1"/>
</dbReference>
<proteinExistence type="predicted"/>
<dbReference type="PROSITE" id="PS50261">
    <property type="entry name" value="G_PROTEIN_RECEP_F2_4"/>
    <property type="match status" value="1"/>
</dbReference>
<dbReference type="Pfam" id="PF00002">
    <property type="entry name" value="7tm_2"/>
    <property type="match status" value="1"/>
</dbReference>
<feature type="domain" description="G-protein coupled receptors family 2 profile 2" evidence="7">
    <location>
        <begin position="1"/>
        <end position="159"/>
    </location>
</feature>
<dbReference type="GO" id="GO:0008528">
    <property type="term" value="F:G protein-coupled peptide receptor activity"/>
    <property type="evidence" value="ECO:0007669"/>
    <property type="project" value="TreeGrafter"/>
</dbReference>
<reference evidence="8" key="1">
    <citation type="submission" date="2015-07" db="EMBL/GenBank/DDBJ databases">
        <title>MeaNS - Measles Nucleotide Surveillance Program.</title>
        <authorList>
            <person name="Tran T."/>
            <person name="Druce J."/>
        </authorList>
    </citation>
    <scope>NUCLEOTIDE SEQUENCE</scope>
    <source>
        <strain evidence="8">UCB-OBI-ISO-001</strain>
        <tissue evidence="8">Gonad</tissue>
    </source>
</reference>
<protein>
    <recommendedName>
        <fullName evidence="7">G-protein coupled receptors family 2 profile 2 domain-containing protein</fullName>
    </recommendedName>
</protein>
<evidence type="ECO:0000313" key="8">
    <source>
        <dbReference type="EMBL" id="KOF89879.1"/>
    </source>
</evidence>
<evidence type="ECO:0000256" key="6">
    <source>
        <dbReference type="SAM" id="Phobius"/>
    </source>
</evidence>